<dbReference type="EMBL" id="CP075151">
    <property type="protein sequence ID" value="UTX43180.1"/>
    <property type="molecule type" value="Genomic_DNA"/>
</dbReference>
<evidence type="ECO:0000313" key="1">
    <source>
        <dbReference type="EMBL" id="UTX43180.1"/>
    </source>
</evidence>
<dbReference type="AlphaFoldDB" id="A0A9Q9FBG8"/>
<evidence type="ECO:0000313" key="2">
    <source>
        <dbReference type="Proteomes" id="UP001059546"/>
    </source>
</evidence>
<gene>
    <name evidence="1" type="ORF">GPU96_05g09200</name>
</gene>
<protein>
    <submittedName>
        <fullName evidence="1">Uncharacterized protein</fullName>
    </submittedName>
</protein>
<accession>A0A9Q9FBG8</accession>
<name>A0A9Q9FBG8_ENCHE</name>
<sequence length="191" mass="22416">MFEYYEEPPSTNDLLSLVYILEGNVDRIAFTSKMDPEVFPKEHTIPAKYAEVLSSFSSFLNFYRDLKEEGEHSEVIAYYKLKHNRMSFMALHSKYVQLTKRPGQEEDAAYYNKNLYRTLLECNEYASNRGSSDMFLAPFYISRFFKQNGELEKSRRLRKEAKRIARISNRLGIIREIDSKTPGPQARDPPK</sequence>
<organism evidence="1 2">
    <name type="scientific">Encephalitozoon hellem</name>
    <name type="common">Microsporidian parasite</name>
    <dbReference type="NCBI Taxonomy" id="27973"/>
    <lineage>
        <taxon>Eukaryota</taxon>
        <taxon>Fungi</taxon>
        <taxon>Fungi incertae sedis</taxon>
        <taxon>Microsporidia</taxon>
        <taxon>Unikaryonidae</taxon>
        <taxon>Encephalitozoon</taxon>
    </lineage>
</organism>
<proteinExistence type="predicted"/>
<reference evidence="1" key="1">
    <citation type="submission" date="2021-05" db="EMBL/GenBank/DDBJ databases">
        <title>Encephalitozoon hellem ATCC 50604 Complete Genome.</title>
        <authorList>
            <person name="Mascarenhas dos Santos A.C."/>
            <person name="Julian A.T."/>
            <person name="Pombert J.-F."/>
        </authorList>
    </citation>
    <scope>NUCLEOTIDE SEQUENCE</scope>
    <source>
        <strain evidence="1">ATCC 50604</strain>
    </source>
</reference>
<dbReference type="Proteomes" id="UP001059546">
    <property type="component" value="Chromosome V"/>
</dbReference>